<feature type="chain" id="PRO_5022213432" description="Tll0287-like domain-containing protein" evidence="1">
    <location>
        <begin position="21"/>
        <end position="193"/>
    </location>
</feature>
<protein>
    <recommendedName>
        <fullName evidence="2">Tll0287-like domain-containing protein</fullName>
    </recommendedName>
</protein>
<dbReference type="Pfam" id="PF11845">
    <property type="entry name" value="Tll0287-like"/>
    <property type="match status" value="1"/>
</dbReference>
<reference evidence="3 4" key="1">
    <citation type="submission" date="2019-02" db="EMBL/GenBank/DDBJ databases">
        <title>Deep-cultivation of Planctomycetes and their phenomic and genomic characterization uncovers novel biology.</title>
        <authorList>
            <person name="Wiegand S."/>
            <person name="Jogler M."/>
            <person name="Boedeker C."/>
            <person name="Pinto D."/>
            <person name="Vollmers J."/>
            <person name="Rivas-Marin E."/>
            <person name="Kohn T."/>
            <person name="Peeters S.H."/>
            <person name="Heuer A."/>
            <person name="Rast P."/>
            <person name="Oberbeckmann S."/>
            <person name="Bunk B."/>
            <person name="Jeske O."/>
            <person name="Meyerdierks A."/>
            <person name="Storesund J.E."/>
            <person name="Kallscheuer N."/>
            <person name="Luecker S."/>
            <person name="Lage O.M."/>
            <person name="Pohl T."/>
            <person name="Merkel B.J."/>
            <person name="Hornburger P."/>
            <person name="Mueller R.-W."/>
            <person name="Bruemmer F."/>
            <person name="Labrenz M."/>
            <person name="Spormann A.M."/>
            <person name="Op den Camp H."/>
            <person name="Overmann J."/>
            <person name="Amann R."/>
            <person name="Jetten M.S.M."/>
            <person name="Mascher T."/>
            <person name="Medema M.H."/>
            <person name="Devos D.P."/>
            <person name="Kaster A.-K."/>
            <person name="Ovreas L."/>
            <person name="Rohde M."/>
            <person name="Galperin M.Y."/>
            <person name="Jogler C."/>
        </authorList>
    </citation>
    <scope>NUCLEOTIDE SEQUENCE [LARGE SCALE GENOMIC DNA]</scope>
    <source>
        <strain evidence="3 4">Pla110</strain>
    </source>
</reference>
<dbReference type="KEGG" id="plon:Pla110_07920"/>
<evidence type="ECO:0000259" key="2">
    <source>
        <dbReference type="Pfam" id="PF11845"/>
    </source>
</evidence>
<keyword evidence="1" id="KW-0732">Signal</keyword>
<sequence length="193" mass="21264" precursor="true">MKKLLAVSLLLLLLAFSVNGIGEEPAADVAEESVSLPATVEEARGRAKLLHEMAHGALQVMHRDFFLEDESRVIPSASLEDVFEAINESYQVRMKWLIVETDIVNVDHEPATDYERTAAKALAEGKGFFEQADANQYSYTGSIRLASQCLKCHVQDRKDTEPRTAGLVIQMPLNQMAVKAVSKSELTTEAASE</sequence>
<dbReference type="Proteomes" id="UP000317178">
    <property type="component" value="Chromosome"/>
</dbReference>
<evidence type="ECO:0000256" key="1">
    <source>
        <dbReference type="SAM" id="SignalP"/>
    </source>
</evidence>
<name>A0A518CIM8_9PLAN</name>
<feature type="signal peptide" evidence="1">
    <location>
        <begin position="1"/>
        <end position="20"/>
    </location>
</feature>
<organism evidence="3 4">
    <name type="scientific">Polystyrenella longa</name>
    <dbReference type="NCBI Taxonomy" id="2528007"/>
    <lineage>
        <taxon>Bacteria</taxon>
        <taxon>Pseudomonadati</taxon>
        <taxon>Planctomycetota</taxon>
        <taxon>Planctomycetia</taxon>
        <taxon>Planctomycetales</taxon>
        <taxon>Planctomycetaceae</taxon>
        <taxon>Polystyrenella</taxon>
    </lineage>
</organism>
<dbReference type="AlphaFoldDB" id="A0A518CIM8"/>
<evidence type="ECO:0000313" key="4">
    <source>
        <dbReference type="Proteomes" id="UP000317178"/>
    </source>
</evidence>
<dbReference type="RefSeq" id="WP_144993418.1">
    <property type="nucleotide sequence ID" value="NZ_CP036281.1"/>
</dbReference>
<accession>A0A518CIM8</accession>
<evidence type="ECO:0000313" key="3">
    <source>
        <dbReference type="EMBL" id="QDU79088.1"/>
    </source>
</evidence>
<dbReference type="EMBL" id="CP036281">
    <property type="protein sequence ID" value="QDU79088.1"/>
    <property type="molecule type" value="Genomic_DNA"/>
</dbReference>
<proteinExistence type="predicted"/>
<gene>
    <name evidence="3" type="ORF">Pla110_07920</name>
</gene>
<keyword evidence="4" id="KW-1185">Reference proteome</keyword>
<feature type="domain" description="Tll0287-like" evidence="2">
    <location>
        <begin position="40"/>
        <end position="157"/>
    </location>
</feature>
<dbReference type="OrthoDB" id="268788at2"/>
<dbReference type="InterPro" id="IPR021796">
    <property type="entry name" value="Tll0287-like_dom"/>
</dbReference>